<dbReference type="AlphaFoldDB" id="A0A4Y8PG05"/>
<reference evidence="4 5" key="1">
    <citation type="submission" date="2016-05" db="EMBL/GenBank/DDBJ databases">
        <title>Diversity and Homogeneity among Thermoacidophilic Verrucomicrobia Methanotrophs Linked with Geographical Origin.</title>
        <authorList>
            <person name="Erikstad H.-A."/>
            <person name="Smestad N.B."/>
            <person name="Ceballos R.M."/>
            <person name="Birkeland N.-K."/>
        </authorList>
    </citation>
    <scope>NUCLEOTIDE SEQUENCE [LARGE SCALE GENOMIC DNA]</scope>
    <source>
        <strain evidence="4 5">Phi</strain>
    </source>
</reference>
<dbReference type="Proteomes" id="UP000297713">
    <property type="component" value="Unassembled WGS sequence"/>
</dbReference>
<dbReference type="GO" id="GO:0004553">
    <property type="term" value="F:hydrolase activity, hydrolyzing O-glycosyl compounds"/>
    <property type="evidence" value="ECO:0007669"/>
    <property type="project" value="InterPro"/>
</dbReference>
<dbReference type="GO" id="GO:0005975">
    <property type="term" value="P:carbohydrate metabolic process"/>
    <property type="evidence" value="ECO:0007669"/>
    <property type="project" value="InterPro"/>
</dbReference>
<keyword evidence="1" id="KW-0472">Membrane</keyword>
<dbReference type="OrthoDB" id="396512at2"/>
<dbReference type="InterPro" id="IPR017853">
    <property type="entry name" value="GH"/>
</dbReference>
<organism evidence="4 5">
    <name type="scientific">Methylacidiphilum caldifontis</name>
    <dbReference type="NCBI Taxonomy" id="2795386"/>
    <lineage>
        <taxon>Bacteria</taxon>
        <taxon>Pseudomonadati</taxon>
        <taxon>Verrucomicrobiota</taxon>
        <taxon>Methylacidiphilae</taxon>
        <taxon>Methylacidiphilales</taxon>
        <taxon>Methylacidiphilaceae</taxon>
        <taxon>Methylacidiphilum (ex Ratnadevi et al. 2023)</taxon>
    </lineage>
</organism>
<evidence type="ECO:0000313" key="4">
    <source>
        <dbReference type="EMBL" id="TFE70820.1"/>
    </source>
</evidence>
<dbReference type="InterPro" id="IPR001173">
    <property type="entry name" value="Glyco_trans_2-like"/>
</dbReference>
<dbReference type="SUPFAM" id="SSF53448">
    <property type="entry name" value="Nucleotide-diphospho-sugar transferases"/>
    <property type="match status" value="1"/>
</dbReference>
<sequence>MTTSPPFESHFCSERIKIHSKFFYHKDKKFFIQGVNYGPFKPRTTEHSFFPLPAEVKKDFLLMQQAGVNTLRLYHFPQAWFLDLAREFNLKVLISIPWINRYDYFSNSKSLQDFKKFIKNKIKENAGHTALLGYFVDNELPPDCIRFYGRKKIEKLLSDLLFLVKETDPLAAVSYANYPPTEYLHPQPLDFYSFNVYLHDPKALENYLLRLQNIAGDKPLLLSEFGMDSLRHGEDEQAWLLEEHIRIVSQSGLAGTIIFSWTDEWFTGGMDIKDWAFGLVQKDRKTKKSYQAVCKLFNNSSLPLYKRFPLKRTPKVSVIVCSYNGAKTLTDCLSSLKRLQYPDYEIIVVDDGSTDQTKEILAQFPEVIALHQPNKGLSAARNLGIEKASGEIVAFTDSDCMADPDWLYFIVKTLLDADYVACGGPNYPPIPKEPIQEVISLAPGSPSHVLLSDTHAEHIPGCNMAFWRWIFEKIGYFDPIFRKAGDDVDICWRILSSGHPIGFNPSAVIWHYRRFTLKEYLRQQIGYGEAEALLRFKHPHYFGSLGGALWKGRIYEQHALSLKKSSLYQGIFGTGLFQFLYPGKESFWSAFVRSFEYIFVASFLCLTLLFFKITRPFFFLPLLPPLLSALSYLSRLCKDKSHYTAFSKFLLFFLIFFQPLVRGYKRNRTWFFSRNLPLSIPTEVRLLDILKSIIQGPTLLSFWSNRGQDRITLLGEISLKLQQTGCKYALDSGWDNWDIYVYSGSLWDSQLLTLTEIYPQNERVIKIKLKCKSTLLNKILLLVLICSSSLLFLAFGRHALWLTLPLFTLLFATLSIQKKITEIKLKELIKQAAKDVGLMPIK</sequence>
<dbReference type="Pfam" id="PF02836">
    <property type="entry name" value="Glyco_hydro_2_C"/>
    <property type="match status" value="1"/>
</dbReference>
<protein>
    <submittedName>
        <fullName evidence="4">Glycosyl transferase</fullName>
    </submittedName>
</protein>
<feature type="transmembrane region" description="Helical" evidence="1">
    <location>
        <begin position="645"/>
        <end position="664"/>
    </location>
</feature>
<accession>A0A4Y8PG05</accession>
<dbReference type="Pfam" id="PF00535">
    <property type="entry name" value="Glycos_transf_2"/>
    <property type="match status" value="1"/>
</dbReference>
<evidence type="ECO:0000259" key="2">
    <source>
        <dbReference type="Pfam" id="PF00535"/>
    </source>
</evidence>
<feature type="domain" description="Glycosyltransferase 2-like" evidence="2">
    <location>
        <begin position="317"/>
        <end position="474"/>
    </location>
</feature>
<dbReference type="RefSeq" id="WP_134439476.1">
    <property type="nucleotide sequence ID" value="NZ_LXQC01000112.1"/>
</dbReference>
<feature type="transmembrane region" description="Helical" evidence="1">
    <location>
        <begin position="587"/>
        <end position="610"/>
    </location>
</feature>
<dbReference type="PANTHER" id="PTHR43685">
    <property type="entry name" value="GLYCOSYLTRANSFERASE"/>
    <property type="match status" value="1"/>
</dbReference>
<proteinExistence type="predicted"/>
<evidence type="ECO:0000313" key="5">
    <source>
        <dbReference type="Proteomes" id="UP000297713"/>
    </source>
</evidence>
<dbReference type="Gene3D" id="3.20.20.80">
    <property type="entry name" value="Glycosidases"/>
    <property type="match status" value="1"/>
</dbReference>
<feature type="transmembrane region" description="Helical" evidence="1">
    <location>
        <begin position="617"/>
        <end position="633"/>
    </location>
</feature>
<dbReference type="SUPFAM" id="SSF51445">
    <property type="entry name" value="(Trans)glycosidases"/>
    <property type="match status" value="1"/>
</dbReference>
<gene>
    <name evidence="4" type="ORF">A7Q10_00330</name>
</gene>
<dbReference type="InterPro" id="IPR050834">
    <property type="entry name" value="Glycosyltransf_2"/>
</dbReference>
<dbReference type="EMBL" id="LXQC01000112">
    <property type="protein sequence ID" value="TFE70820.1"/>
    <property type="molecule type" value="Genomic_DNA"/>
</dbReference>
<keyword evidence="1" id="KW-1133">Transmembrane helix</keyword>
<name>A0A4Y8PG05_9BACT</name>
<evidence type="ECO:0000256" key="1">
    <source>
        <dbReference type="SAM" id="Phobius"/>
    </source>
</evidence>
<dbReference type="PANTHER" id="PTHR43685:SF3">
    <property type="entry name" value="SLR2126 PROTEIN"/>
    <property type="match status" value="1"/>
</dbReference>
<feature type="domain" description="Glycoside hydrolase family 2 catalytic" evidence="3">
    <location>
        <begin position="16"/>
        <end position="237"/>
    </location>
</feature>
<keyword evidence="5" id="KW-1185">Reference proteome</keyword>
<dbReference type="Gene3D" id="3.90.550.10">
    <property type="entry name" value="Spore Coat Polysaccharide Biosynthesis Protein SpsA, Chain A"/>
    <property type="match status" value="1"/>
</dbReference>
<keyword evidence="1" id="KW-0812">Transmembrane</keyword>
<keyword evidence="4" id="KW-0808">Transferase</keyword>
<dbReference type="InterPro" id="IPR029044">
    <property type="entry name" value="Nucleotide-diphossugar_trans"/>
</dbReference>
<feature type="transmembrane region" description="Helical" evidence="1">
    <location>
        <begin position="775"/>
        <end position="793"/>
    </location>
</feature>
<evidence type="ECO:0000259" key="3">
    <source>
        <dbReference type="Pfam" id="PF02836"/>
    </source>
</evidence>
<comment type="caution">
    <text evidence="4">The sequence shown here is derived from an EMBL/GenBank/DDBJ whole genome shotgun (WGS) entry which is preliminary data.</text>
</comment>
<dbReference type="InterPro" id="IPR006103">
    <property type="entry name" value="Glyco_hydro_2_cat"/>
</dbReference>
<dbReference type="GO" id="GO:0016740">
    <property type="term" value="F:transferase activity"/>
    <property type="evidence" value="ECO:0007669"/>
    <property type="project" value="UniProtKB-KW"/>
</dbReference>
<feature type="transmembrane region" description="Helical" evidence="1">
    <location>
        <begin position="799"/>
        <end position="816"/>
    </location>
</feature>